<dbReference type="AlphaFoldDB" id="A0A1Q9QVI0"/>
<evidence type="ECO:0000313" key="2">
    <source>
        <dbReference type="EMBL" id="OLS59156.1"/>
    </source>
</evidence>
<gene>
    <name evidence="2" type="ORF">PSEMO_61170</name>
</gene>
<feature type="region of interest" description="Disordered" evidence="1">
    <location>
        <begin position="446"/>
        <end position="467"/>
    </location>
</feature>
<accession>A0A1Q9QVI0</accession>
<name>A0A1Q9QVI0_PSEPU</name>
<sequence>MDDVSTENLTPGALLALVEDNVRHYEVILGGHESAQLDAWHRHTSTVQDIIADLRQQPDVPLHNAHLESEVRHALGQRAALVAKASQALKAIEQDITRLVGEFRLLLAQREQQQLQLWRQYLENPDFAGYQQRIDNLSAEHARLGESLARLARERDEKMPAYERNGFYVYLRKRRYGTDDYARSGLWRTFDDWLASKVNYRENRRNELILRSMPDAVNDLVSECAKRIQALEHGNASSWLSGLDKLKSGPDGLRFTLLVKQIIAAKRRANDAYDELDAFNDDERDELGNEITQWVDEQIAAEDLYQVMEILIERHPDDRQPFDRHWEALNAVNETLDNSNERTGQAMDDYVHAKELEWALRDLRKTDNTCDASCNCACHHIVHDDEEDEDFEAQCPCLYNTERFYSYPASLDYPDLIASYMKRNLSAVDLIEVFDKQRQWFTDTEQAQPASLAAPDAQRITDQSLTS</sequence>
<comment type="caution">
    <text evidence="2">The sequence shown here is derived from an EMBL/GenBank/DDBJ whole genome shotgun (WGS) entry which is preliminary data.</text>
</comment>
<organism evidence="2 3">
    <name type="scientific">Pseudomonas putida</name>
    <name type="common">Arthrobacter siderocapsulatus</name>
    <dbReference type="NCBI Taxonomy" id="303"/>
    <lineage>
        <taxon>Bacteria</taxon>
        <taxon>Pseudomonadati</taxon>
        <taxon>Pseudomonadota</taxon>
        <taxon>Gammaproteobacteria</taxon>
        <taxon>Pseudomonadales</taxon>
        <taxon>Pseudomonadaceae</taxon>
        <taxon>Pseudomonas</taxon>
    </lineage>
</organism>
<protein>
    <submittedName>
        <fullName evidence="2">Uncharacterized protein</fullName>
    </submittedName>
</protein>
<dbReference type="Proteomes" id="UP000186736">
    <property type="component" value="Unassembled WGS sequence"/>
</dbReference>
<evidence type="ECO:0000256" key="1">
    <source>
        <dbReference type="SAM" id="MobiDB-lite"/>
    </source>
</evidence>
<evidence type="ECO:0000313" key="3">
    <source>
        <dbReference type="Proteomes" id="UP000186736"/>
    </source>
</evidence>
<reference evidence="2 3" key="1">
    <citation type="submission" date="2016-10" db="EMBL/GenBank/DDBJ databases">
        <title>Genome Sequence of Pseudomonas putida GM4FR.</title>
        <authorList>
            <person name="Poehlein A."/>
            <person name="Wemheuer F."/>
            <person name="Hollensteiner J."/>
            <person name="Wemheuer B."/>
        </authorList>
    </citation>
    <scope>NUCLEOTIDE SEQUENCE [LARGE SCALE GENOMIC DNA]</scope>
    <source>
        <strain evidence="2 3">GM4FR</strain>
    </source>
</reference>
<proteinExistence type="predicted"/>
<dbReference type="EMBL" id="MKZO01000075">
    <property type="protein sequence ID" value="OLS59156.1"/>
    <property type="molecule type" value="Genomic_DNA"/>
</dbReference>